<dbReference type="InterPro" id="IPR035900">
    <property type="entry name" value="Colicin_E_sf"/>
</dbReference>
<evidence type="ECO:0000313" key="2">
    <source>
        <dbReference type="Proteomes" id="UP000078148"/>
    </source>
</evidence>
<dbReference type="EMBL" id="CP013023">
    <property type="protein sequence ID" value="ANF95597.1"/>
    <property type="molecule type" value="Genomic_DNA"/>
</dbReference>
<dbReference type="STRING" id="1616788.AR543_05990"/>
<dbReference type="SUPFAM" id="SSF47345">
    <property type="entry name" value="Colicin E immunity proteins"/>
    <property type="match status" value="1"/>
</dbReference>
<dbReference type="AlphaFoldDB" id="A0A172ZEA8"/>
<evidence type="ECO:0008006" key="3">
    <source>
        <dbReference type="Google" id="ProtNLM"/>
    </source>
</evidence>
<name>A0A172ZEA8_9BACL</name>
<gene>
    <name evidence="1" type="ORF">AR543_05990</name>
</gene>
<keyword evidence="2" id="KW-1185">Reference proteome</keyword>
<reference evidence="2" key="1">
    <citation type="submission" date="2015-10" db="EMBL/GenBank/DDBJ databases">
        <title>Genome of Paenibacillus bovis sp. nov.</title>
        <authorList>
            <person name="Wu Z."/>
            <person name="Gao C."/>
            <person name="Liu Z."/>
            <person name="Zheng H."/>
        </authorList>
    </citation>
    <scope>NUCLEOTIDE SEQUENCE [LARGE SCALE GENOMIC DNA]</scope>
    <source>
        <strain evidence="2">BD3526</strain>
    </source>
</reference>
<organism evidence="1 2">
    <name type="scientific">Paenibacillus bovis</name>
    <dbReference type="NCBI Taxonomy" id="1616788"/>
    <lineage>
        <taxon>Bacteria</taxon>
        <taxon>Bacillati</taxon>
        <taxon>Bacillota</taxon>
        <taxon>Bacilli</taxon>
        <taxon>Bacillales</taxon>
        <taxon>Paenibacillaceae</taxon>
        <taxon>Paenibacillus</taxon>
    </lineage>
</organism>
<sequence>MDREQLIALVNKIQSGEGSEQEQDDLLEQLQQNVPHPGVSDLIYWDKRELTAEQIVDEALAYEPIRLEP</sequence>
<evidence type="ECO:0000313" key="1">
    <source>
        <dbReference type="EMBL" id="ANF95597.1"/>
    </source>
</evidence>
<dbReference type="Proteomes" id="UP000078148">
    <property type="component" value="Chromosome"/>
</dbReference>
<dbReference type="RefSeq" id="WP_060532672.1">
    <property type="nucleotide sequence ID" value="NZ_CP013023.1"/>
</dbReference>
<reference evidence="1 2" key="2">
    <citation type="journal article" date="2016" name="Int. J. Syst. Evol. Microbiol.">
        <title>Paenibacillus bovis sp. nov., isolated from raw yak (Bos grunniens) milk.</title>
        <authorList>
            <person name="Gao C."/>
            <person name="Han J."/>
            <person name="Liu Z."/>
            <person name="Xu X."/>
            <person name="Hang F."/>
            <person name="Wu Z."/>
        </authorList>
    </citation>
    <scope>NUCLEOTIDE SEQUENCE [LARGE SCALE GENOMIC DNA]</scope>
    <source>
        <strain evidence="1 2">BD3526</strain>
    </source>
</reference>
<protein>
    <recommendedName>
        <fullName evidence="3">E9imm peptide</fullName>
    </recommendedName>
</protein>
<dbReference type="KEGG" id="pbv:AR543_05990"/>
<proteinExistence type="predicted"/>
<dbReference type="OrthoDB" id="6555806at2"/>
<accession>A0A172ZEA8</accession>
<dbReference type="Gene3D" id="1.10.1200.20">
    <property type="entry name" value="Colicin E immunity protein"/>
    <property type="match status" value="1"/>
</dbReference>